<dbReference type="PANTHER" id="PTHR11200:SF240">
    <property type="entry name" value="INOSITOL POLYPHOSPHATE 5-PHOSPHATASE C9G1.10C-RELATED"/>
    <property type="match status" value="1"/>
</dbReference>
<dbReference type="InterPro" id="IPR036322">
    <property type="entry name" value="WD40_repeat_dom_sf"/>
</dbReference>
<feature type="compositionally biased region" description="Polar residues" evidence="1">
    <location>
        <begin position="26"/>
        <end position="35"/>
    </location>
</feature>
<evidence type="ECO:0000256" key="1">
    <source>
        <dbReference type="SAM" id="MobiDB-lite"/>
    </source>
</evidence>
<evidence type="ECO:0000313" key="3">
    <source>
        <dbReference type="EMBL" id="KAK1766114.1"/>
    </source>
</evidence>
<dbReference type="GO" id="GO:0046856">
    <property type="term" value="P:phosphatidylinositol dephosphorylation"/>
    <property type="evidence" value="ECO:0007669"/>
    <property type="project" value="InterPro"/>
</dbReference>
<name>A0AAJ0BZR6_9PEZI</name>
<dbReference type="Pfam" id="PF22669">
    <property type="entry name" value="Exo_endo_phos2"/>
    <property type="match status" value="1"/>
</dbReference>
<evidence type="ECO:0000259" key="2">
    <source>
        <dbReference type="SMART" id="SM00128"/>
    </source>
</evidence>
<dbReference type="AlphaFoldDB" id="A0AAJ0BZR6"/>
<feature type="compositionally biased region" description="Pro residues" evidence="1">
    <location>
        <begin position="394"/>
        <end position="403"/>
    </location>
</feature>
<dbReference type="Gene3D" id="3.60.10.10">
    <property type="entry name" value="Endonuclease/exonuclease/phosphatase"/>
    <property type="match status" value="1"/>
</dbReference>
<dbReference type="Gene3D" id="2.130.10.10">
    <property type="entry name" value="YVTN repeat-like/Quinoprotein amine dehydrogenase"/>
    <property type="match status" value="1"/>
</dbReference>
<feature type="compositionally biased region" description="Basic and acidic residues" evidence="1">
    <location>
        <begin position="196"/>
        <end position="207"/>
    </location>
</feature>
<dbReference type="GO" id="GO:0004439">
    <property type="term" value="F:phosphatidylinositol-4,5-bisphosphate 5-phosphatase activity"/>
    <property type="evidence" value="ECO:0007669"/>
    <property type="project" value="TreeGrafter"/>
</dbReference>
<reference evidence="3" key="1">
    <citation type="submission" date="2023-06" db="EMBL/GenBank/DDBJ databases">
        <title>Genome-scale phylogeny and comparative genomics of the fungal order Sordariales.</title>
        <authorList>
            <consortium name="Lawrence Berkeley National Laboratory"/>
            <person name="Hensen N."/>
            <person name="Bonometti L."/>
            <person name="Westerberg I."/>
            <person name="Brannstrom I.O."/>
            <person name="Guillou S."/>
            <person name="Cros-Aarteil S."/>
            <person name="Calhoun S."/>
            <person name="Haridas S."/>
            <person name="Kuo A."/>
            <person name="Mondo S."/>
            <person name="Pangilinan J."/>
            <person name="Riley R."/>
            <person name="Labutti K."/>
            <person name="Andreopoulos B."/>
            <person name="Lipzen A."/>
            <person name="Chen C."/>
            <person name="Yanf M."/>
            <person name="Daum C."/>
            <person name="Ng V."/>
            <person name="Clum A."/>
            <person name="Steindorff A."/>
            <person name="Ohm R."/>
            <person name="Martin F."/>
            <person name="Silar P."/>
            <person name="Natvig D."/>
            <person name="Lalanne C."/>
            <person name="Gautier V."/>
            <person name="Ament-Velasquez S.L."/>
            <person name="Kruys A."/>
            <person name="Hutchinson M.I."/>
            <person name="Powell A.J."/>
            <person name="Barry K."/>
            <person name="Miller A.N."/>
            <person name="Grigoriev I.V."/>
            <person name="Debuchy R."/>
            <person name="Gladieux P."/>
            <person name="Thoren M.H."/>
            <person name="Johannesson H."/>
        </authorList>
    </citation>
    <scope>NUCLEOTIDE SEQUENCE</scope>
    <source>
        <strain evidence="3">8032-3</strain>
    </source>
</reference>
<dbReference type="FunFam" id="3.60.10.10:FF:000036">
    <property type="entry name" value="Inositol polyphosphate phosphatase, putative"/>
    <property type="match status" value="1"/>
</dbReference>
<protein>
    <submittedName>
        <fullName evidence="3">PI phosphatase group protein</fullName>
    </submittedName>
</protein>
<comment type="caution">
    <text evidence="3">The sequence shown here is derived from an EMBL/GenBank/DDBJ whole genome shotgun (WGS) entry which is preliminary data.</text>
</comment>
<feature type="compositionally biased region" description="Polar residues" evidence="1">
    <location>
        <begin position="366"/>
        <end position="385"/>
    </location>
</feature>
<dbReference type="RefSeq" id="XP_060282327.1">
    <property type="nucleotide sequence ID" value="XM_060421900.1"/>
</dbReference>
<dbReference type="GeneID" id="85305087"/>
<dbReference type="SUPFAM" id="SSF50978">
    <property type="entry name" value="WD40 repeat-like"/>
    <property type="match status" value="1"/>
</dbReference>
<feature type="compositionally biased region" description="Pro residues" evidence="1">
    <location>
        <begin position="96"/>
        <end position="110"/>
    </location>
</feature>
<feature type="region of interest" description="Disordered" evidence="1">
    <location>
        <begin position="242"/>
        <end position="473"/>
    </location>
</feature>
<dbReference type="InterPro" id="IPR036691">
    <property type="entry name" value="Endo/exonu/phosph_ase_sf"/>
</dbReference>
<feature type="domain" description="Inositol polyphosphate-related phosphatase" evidence="2">
    <location>
        <begin position="808"/>
        <end position="1148"/>
    </location>
</feature>
<dbReference type="SMART" id="SM00128">
    <property type="entry name" value="IPPc"/>
    <property type="match status" value="1"/>
</dbReference>
<dbReference type="SUPFAM" id="SSF56219">
    <property type="entry name" value="DNase I-like"/>
    <property type="match status" value="1"/>
</dbReference>
<feature type="compositionally biased region" description="Low complexity" evidence="1">
    <location>
        <begin position="149"/>
        <end position="158"/>
    </location>
</feature>
<dbReference type="InterPro" id="IPR000300">
    <property type="entry name" value="IPPc"/>
</dbReference>
<dbReference type="Proteomes" id="UP001244011">
    <property type="component" value="Unassembled WGS sequence"/>
</dbReference>
<feature type="compositionally biased region" description="Polar residues" evidence="1">
    <location>
        <begin position="438"/>
        <end position="470"/>
    </location>
</feature>
<evidence type="ECO:0000313" key="4">
    <source>
        <dbReference type="Proteomes" id="UP001244011"/>
    </source>
</evidence>
<dbReference type="PANTHER" id="PTHR11200">
    <property type="entry name" value="INOSITOL 5-PHOSPHATASE"/>
    <property type="match status" value="1"/>
</dbReference>
<keyword evidence="4" id="KW-1185">Reference proteome</keyword>
<sequence>MDPSAGSDRPDGSSIKPVSSLRAQFENMTKPTESQGPPALRPISPAPKPERPRDVAPAPSRELPTVPKHRPKDRLDIPGSRTLGLGPSSASRSPNRPGPPPPISPRPLRPPSLMVEPPQSPPKGGVDMAVGERPSFLNPEFGHKPPSSPASLAPSSPATGARGFKIPSRPHTPILESRRSPRLIASQPPSPPPRSRSAELKREREARQVAPPVNRAEKPMIPSRASYIADSNNAWDLRSRIAEKHSPFNSPPRSHVEDEEEEMPPMLPRRRSQLQPLPPPQSEAVQRPMSLQFGFEPPPVHHSVASKWKEREEINGTAKGAITPQLTGELRPALPARPQPIVEQPAATRNGTVSMLPPPRPPRPGVNTSVTDKDATNISQKRTVSNPTNTNNTPTPPPPPPPSRAHGRPSPVDQTSVRVPSGVQAPPPAAGRTGVDASLSSSSTGGPTMTQTSTRLAISNTYPDSTNTNRRPPYIKQGVYEIPTKYDSRILDVCGELVCTGGHLTRVWSLLDGELLMSLAMGEGIKGTAVAFKPGANVSEEGSRVWIGNNMGEIMEADIATQSIVSNKTNAHARHEVVKIYRHFNELWTLDDGGTLHVWGPDANGVPNLANPPSQSFRLPKGHTSSIVVGDELWHATGKEIRVFLPTTDGRAQFQVLIRPLCQENIGEVTSGTWSTSDSDKVLFGHIDGKISIYSRADYSCLEVVSISTYKINTLATVGKYMWAGYNTGKICVYDMSQTPWAVKKDWQAHDNPVIRVIADQSSFYRLDRYQVISLGADNVVRAWDGLLQDDWLETEMKAKDVQYCEFEKIKALILTWNAGATTPNSLRYSDSDAGFIQNLLQTSGSPDILVFGFQELVDLEDKTATAKRFLKPKKKEGSDQERMSHQYRDWRDFLARSLDDYMSGDLYHLLHTAPLVGLFTCIFVKADLRDRISNLGGAEVKRGMGGLHGNKGAIIVRFMIDDTSLCFINCHLAAGQSQATHRHNDVAAILDSSILPTERDPSIRTDSYVGGGDGTMILDHELCFLNGDLNYRIDTMSRDTVVTAVKSGNLTKLLDRDQLLVARRRNPGFRLRAFDELPITFAPTYKYDVGTDNYDSSEKKRSPAWCDRLLYRGRGRIEQLDYIRHEVRVSDHRPVSGRFRLTVKKISPKKRALAWMECQQLWEDTRERMANEEKMFYLTQVIGYDNQTAQRLIQDRAPRRPSRSPSRHRD</sequence>
<dbReference type="InterPro" id="IPR015943">
    <property type="entry name" value="WD40/YVTN_repeat-like_dom_sf"/>
</dbReference>
<organism evidence="3 4">
    <name type="scientific">Phialemonium atrogriseum</name>
    <dbReference type="NCBI Taxonomy" id="1093897"/>
    <lineage>
        <taxon>Eukaryota</taxon>
        <taxon>Fungi</taxon>
        <taxon>Dikarya</taxon>
        <taxon>Ascomycota</taxon>
        <taxon>Pezizomycotina</taxon>
        <taxon>Sordariomycetes</taxon>
        <taxon>Sordariomycetidae</taxon>
        <taxon>Cephalothecales</taxon>
        <taxon>Cephalothecaceae</taxon>
        <taxon>Phialemonium</taxon>
    </lineage>
</organism>
<accession>A0AAJ0BZR6</accession>
<dbReference type="EMBL" id="MU839012">
    <property type="protein sequence ID" value="KAK1766114.1"/>
    <property type="molecule type" value="Genomic_DNA"/>
</dbReference>
<dbReference type="InterPro" id="IPR046985">
    <property type="entry name" value="IP5"/>
</dbReference>
<gene>
    <name evidence="3" type="ORF">QBC33DRAFT_108503</name>
</gene>
<proteinExistence type="predicted"/>
<feature type="region of interest" description="Disordered" evidence="1">
    <location>
        <begin position="1"/>
        <end position="225"/>
    </location>
</feature>